<gene>
    <name evidence="1" type="ORF">JW646_15730</name>
</gene>
<accession>A0AAX2ZF94</accession>
<dbReference type="RefSeq" id="WP_187359191.1">
    <property type="nucleotide sequence ID" value="NZ_CP081135.1"/>
</dbReference>
<protein>
    <submittedName>
        <fullName evidence="1">Uncharacterized protein</fullName>
    </submittedName>
</protein>
<dbReference type="KEGG" id="tem:JW646_15730"/>
<dbReference type="AlphaFoldDB" id="A0AAX2ZF94"/>
<dbReference type="Proteomes" id="UP001198983">
    <property type="component" value="Chromosome"/>
</dbReference>
<dbReference type="EMBL" id="CP081135">
    <property type="protein sequence ID" value="UEL47067.1"/>
    <property type="molecule type" value="Genomic_DNA"/>
</dbReference>
<reference evidence="1 2" key="1">
    <citation type="journal article" date="2023" name="Int. J. Syst. Evol. Microbiol.">
        <title>Terrisporobacter hibernicus sp. nov., isolated from bovine faeces in Northern Ireland.</title>
        <authorList>
            <person name="Mitchell M."/>
            <person name="Nguyen S.V."/>
            <person name="Connor M."/>
            <person name="Fairley D.J."/>
            <person name="Donoghue O."/>
            <person name="Marshall H."/>
            <person name="Koolman L."/>
            <person name="McMullan G."/>
            <person name="Schaffer K.E."/>
            <person name="McGrath J.W."/>
            <person name="Fanning S."/>
        </authorList>
    </citation>
    <scope>NUCLEOTIDE SEQUENCE [LARGE SCALE GENOMIC DNA]</scope>
    <source>
        <strain evidence="1 2">MCA3</strain>
    </source>
</reference>
<proteinExistence type="predicted"/>
<evidence type="ECO:0000313" key="2">
    <source>
        <dbReference type="Proteomes" id="UP001198983"/>
    </source>
</evidence>
<name>A0AAX2ZF94_9FIRM</name>
<evidence type="ECO:0000313" key="1">
    <source>
        <dbReference type="EMBL" id="UEL47067.1"/>
    </source>
</evidence>
<organism evidence="1 2">
    <name type="scientific">Terrisporobacter hibernicus</name>
    <dbReference type="NCBI Taxonomy" id="2813371"/>
    <lineage>
        <taxon>Bacteria</taxon>
        <taxon>Bacillati</taxon>
        <taxon>Bacillota</taxon>
        <taxon>Clostridia</taxon>
        <taxon>Peptostreptococcales</taxon>
        <taxon>Peptostreptococcaceae</taxon>
        <taxon>Terrisporobacter</taxon>
    </lineage>
</organism>
<keyword evidence="2" id="KW-1185">Reference proteome</keyword>
<sequence length="49" mass="5607">MDWDLLLNFEKILSKIISSHKLKIIIIMVEAEIAADNNKARYIGIRAPP</sequence>